<dbReference type="AlphaFoldDB" id="A0A5J9W2R9"/>
<keyword evidence="4" id="KW-1185">Reference proteome</keyword>
<dbReference type="EMBL" id="RWGY01000005">
    <property type="protein sequence ID" value="TVU42478.1"/>
    <property type="molecule type" value="Genomic_DNA"/>
</dbReference>
<comment type="caution">
    <text evidence="3">The sequence shown here is derived from an EMBL/GenBank/DDBJ whole genome shotgun (WGS) entry which is preliminary data.</text>
</comment>
<feature type="region of interest" description="Disordered" evidence="1">
    <location>
        <begin position="118"/>
        <end position="187"/>
    </location>
</feature>
<evidence type="ECO:0000256" key="1">
    <source>
        <dbReference type="SAM" id="MobiDB-lite"/>
    </source>
</evidence>
<dbReference type="PANTHER" id="PTHR35549:SF1">
    <property type="entry name" value="OS04G0584500 PROTEIN"/>
    <property type="match status" value="1"/>
</dbReference>
<feature type="domain" description="Putative E3 ubiquitin-protein ligase LIN N-terminal" evidence="2">
    <location>
        <begin position="6"/>
        <end position="110"/>
    </location>
</feature>
<evidence type="ECO:0000259" key="2">
    <source>
        <dbReference type="Pfam" id="PF23568"/>
    </source>
</evidence>
<dbReference type="PANTHER" id="PTHR35549">
    <property type="entry name" value="OS04G0584500 PROTEIN"/>
    <property type="match status" value="1"/>
</dbReference>
<protein>
    <recommendedName>
        <fullName evidence="2">Putative E3 ubiquitin-protein ligase LIN N-terminal domain-containing protein</fullName>
    </recommendedName>
</protein>
<reference evidence="3 4" key="1">
    <citation type="journal article" date="2019" name="Sci. Rep.">
        <title>A high-quality genome of Eragrostis curvula grass provides insights into Poaceae evolution and supports new strategies to enhance forage quality.</title>
        <authorList>
            <person name="Carballo J."/>
            <person name="Santos B.A.C.M."/>
            <person name="Zappacosta D."/>
            <person name="Garbus I."/>
            <person name="Selva J.P."/>
            <person name="Gallo C.A."/>
            <person name="Diaz A."/>
            <person name="Albertini E."/>
            <person name="Caccamo M."/>
            <person name="Echenique V."/>
        </authorList>
    </citation>
    <scope>NUCLEOTIDE SEQUENCE [LARGE SCALE GENOMIC DNA]</scope>
    <source>
        <strain evidence="4">cv. Victoria</strain>
        <tissue evidence="3">Leaf</tissue>
    </source>
</reference>
<sequence>MASSSSSPQETKDADPLHPRLAACAHLYMSVVSTKLQKRDHSAAVHALEAFCLAPRTALLPALWDRLLRPGLSHLRTWRDRELAAASSDEKRVKEVVEKVFADVLDNGTRVLLQRLAAGPHGSHGSPGRSCSSSQHRRSSCRRGAEAMNDGTARRSDEIEEEEDPVHLDSASPECDDGDARSFTPTLPLEENMVVPNKLVKDTSASQVEPTKVPGRCINKLPFDLRHLCY</sequence>
<organism evidence="3 4">
    <name type="scientific">Eragrostis curvula</name>
    <name type="common">weeping love grass</name>
    <dbReference type="NCBI Taxonomy" id="38414"/>
    <lineage>
        <taxon>Eukaryota</taxon>
        <taxon>Viridiplantae</taxon>
        <taxon>Streptophyta</taxon>
        <taxon>Embryophyta</taxon>
        <taxon>Tracheophyta</taxon>
        <taxon>Spermatophyta</taxon>
        <taxon>Magnoliopsida</taxon>
        <taxon>Liliopsida</taxon>
        <taxon>Poales</taxon>
        <taxon>Poaceae</taxon>
        <taxon>PACMAD clade</taxon>
        <taxon>Chloridoideae</taxon>
        <taxon>Eragrostideae</taxon>
        <taxon>Eragrostidinae</taxon>
        <taxon>Eragrostis</taxon>
    </lineage>
</organism>
<dbReference type="Gramene" id="TVU42478">
    <property type="protein sequence ID" value="TVU42478"/>
    <property type="gene ID" value="EJB05_08885"/>
</dbReference>
<evidence type="ECO:0000313" key="4">
    <source>
        <dbReference type="Proteomes" id="UP000324897"/>
    </source>
</evidence>
<dbReference type="Proteomes" id="UP000324897">
    <property type="component" value="Unassembled WGS sequence"/>
</dbReference>
<dbReference type="InterPro" id="IPR056512">
    <property type="entry name" value="LIN_N"/>
</dbReference>
<dbReference type="OrthoDB" id="10064100at2759"/>
<name>A0A5J9W2R9_9POAL</name>
<evidence type="ECO:0000313" key="3">
    <source>
        <dbReference type="EMBL" id="TVU42478.1"/>
    </source>
</evidence>
<gene>
    <name evidence="3" type="ORF">EJB05_08885</name>
</gene>
<feature type="compositionally biased region" description="Low complexity" evidence="1">
    <location>
        <begin position="119"/>
        <end position="134"/>
    </location>
</feature>
<accession>A0A5J9W2R9</accession>
<dbReference type="Pfam" id="PF23568">
    <property type="entry name" value="ARM_LIN"/>
    <property type="match status" value="1"/>
</dbReference>
<proteinExistence type="predicted"/>
<feature type="non-terminal residue" evidence="3">
    <location>
        <position position="1"/>
    </location>
</feature>